<proteinExistence type="predicted"/>
<dbReference type="InParanoid" id="A0A5F5Q3G6"/>
<dbReference type="Ensembl" id="ENSECAT00000045563.3">
    <property type="protein sequence ID" value="ENSECAP00000055200.1"/>
    <property type="gene ID" value="ENSECAG00000033249.3"/>
</dbReference>
<keyword evidence="3" id="KW-1185">Reference proteome</keyword>
<dbReference type="GeneID" id="111771601"/>
<evidence type="ECO:0000256" key="1">
    <source>
        <dbReference type="SAM" id="MobiDB-lite"/>
    </source>
</evidence>
<dbReference type="Bgee" id="ENSECAG00000033249">
    <property type="expression patterns" value="Expressed in testis and 2 other cell types or tissues"/>
</dbReference>
<dbReference type="OrthoDB" id="9538021at2759"/>
<feature type="region of interest" description="Disordered" evidence="1">
    <location>
        <begin position="28"/>
        <end position="49"/>
    </location>
</feature>
<name>A0A5F5Q3G6_HORSE</name>
<sequence>MIFTPFLPPPDLYVEGQLEDTEEFVVLSDTTESPSNVTGLPREPAGPQRSWRSWFQRALACFTKSFRGGYQTLGNRPRDPQTKIHEW</sequence>
<evidence type="ECO:0000313" key="2">
    <source>
        <dbReference type="Ensembl" id="ENSECAP00000055200.1"/>
    </source>
</evidence>
<dbReference type="AlphaFoldDB" id="A0A5F5Q3G6"/>
<dbReference type="RefSeq" id="XP_023489861.1">
    <property type="nucleotide sequence ID" value="XM_023634093.2"/>
</dbReference>
<reference evidence="2" key="2">
    <citation type="submission" date="2025-08" db="UniProtKB">
        <authorList>
            <consortium name="Ensembl"/>
        </authorList>
    </citation>
    <scope>IDENTIFICATION</scope>
    <source>
        <strain evidence="2">Thoroughbred</strain>
    </source>
</reference>
<dbReference type="GeneTree" id="ENSGT00410000029400"/>
<accession>A0A5F5Q3G6</accession>
<organism evidence="2 3">
    <name type="scientific">Equus caballus</name>
    <name type="common">Horse</name>
    <dbReference type="NCBI Taxonomy" id="9796"/>
    <lineage>
        <taxon>Eukaryota</taxon>
        <taxon>Metazoa</taxon>
        <taxon>Chordata</taxon>
        <taxon>Craniata</taxon>
        <taxon>Vertebrata</taxon>
        <taxon>Euteleostomi</taxon>
        <taxon>Mammalia</taxon>
        <taxon>Eutheria</taxon>
        <taxon>Laurasiatheria</taxon>
        <taxon>Perissodactyla</taxon>
        <taxon>Equidae</taxon>
        <taxon>Equus</taxon>
    </lineage>
</organism>
<dbReference type="PaxDb" id="9796-ENSECAP00000055200"/>
<feature type="compositionally biased region" description="Polar residues" evidence="1">
    <location>
        <begin position="28"/>
        <end position="38"/>
    </location>
</feature>
<protein>
    <submittedName>
        <fullName evidence="2">Uncharacterized protein</fullName>
    </submittedName>
</protein>
<dbReference type="Proteomes" id="UP000002281">
    <property type="component" value="Chromosome X"/>
</dbReference>
<reference evidence="2 3" key="1">
    <citation type="journal article" date="2009" name="Science">
        <title>Genome sequence, comparative analysis, and population genetics of the domestic horse.</title>
        <authorList>
            <consortium name="Broad Institute Genome Sequencing Platform"/>
            <consortium name="Broad Institute Whole Genome Assembly Team"/>
            <person name="Wade C.M."/>
            <person name="Giulotto E."/>
            <person name="Sigurdsson S."/>
            <person name="Zoli M."/>
            <person name="Gnerre S."/>
            <person name="Imsland F."/>
            <person name="Lear T.L."/>
            <person name="Adelson D.L."/>
            <person name="Bailey E."/>
            <person name="Bellone R.R."/>
            <person name="Bloecker H."/>
            <person name="Distl O."/>
            <person name="Edgar R.C."/>
            <person name="Garber M."/>
            <person name="Leeb T."/>
            <person name="Mauceli E."/>
            <person name="MacLeod J.N."/>
            <person name="Penedo M.C.T."/>
            <person name="Raison J.M."/>
            <person name="Sharpe T."/>
            <person name="Vogel J."/>
            <person name="Andersson L."/>
            <person name="Antczak D.F."/>
            <person name="Biagi T."/>
            <person name="Binns M.M."/>
            <person name="Chowdhary B.P."/>
            <person name="Coleman S.J."/>
            <person name="Della Valle G."/>
            <person name="Fryc S."/>
            <person name="Guerin G."/>
            <person name="Hasegawa T."/>
            <person name="Hill E.W."/>
            <person name="Jurka J."/>
            <person name="Kiialainen A."/>
            <person name="Lindgren G."/>
            <person name="Liu J."/>
            <person name="Magnani E."/>
            <person name="Mickelson J.R."/>
            <person name="Murray J."/>
            <person name="Nergadze S.G."/>
            <person name="Onofrio R."/>
            <person name="Pedroni S."/>
            <person name="Piras M.F."/>
            <person name="Raudsepp T."/>
            <person name="Rocchi M."/>
            <person name="Roeed K.H."/>
            <person name="Ryder O.A."/>
            <person name="Searle S."/>
            <person name="Skow L."/>
            <person name="Swinburne J.E."/>
            <person name="Syvaenen A.C."/>
            <person name="Tozaki T."/>
            <person name="Valberg S.J."/>
            <person name="Vaudin M."/>
            <person name="White J.R."/>
            <person name="Zody M.C."/>
            <person name="Lander E.S."/>
            <person name="Lindblad-Toh K."/>
        </authorList>
    </citation>
    <scope>NUCLEOTIDE SEQUENCE [LARGE SCALE GENOMIC DNA]</scope>
    <source>
        <strain evidence="2 3">Thoroughbred</strain>
    </source>
</reference>
<dbReference type="KEGG" id="ecb:111771601"/>
<reference evidence="2" key="3">
    <citation type="submission" date="2025-09" db="UniProtKB">
        <authorList>
            <consortium name="Ensembl"/>
        </authorList>
    </citation>
    <scope>IDENTIFICATION</scope>
    <source>
        <strain evidence="2">Thoroughbred</strain>
    </source>
</reference>
<gene>
    <name evidence="2" type="primary">LOC111771601</name>
</gene>
<dbReference type="OMA" id="SWRSWFQ"/>
<evidence type="ECO:0000313" key="3">
    <source>
        <dbReference type="Proteomes" id="UP000002281"/>
    </source>
</evidence>